<name>A0AA39C6W1_9HYME</name>
<accession>A0AA39C6W1</accession>
<gene>
    <name evidence="1" type="ORF">PV328_009942</name>
</gene>
<protein>
    <submittedName>
        <fullName evidence="1">Uncharacterized protein</fullName>
    </submittedName>
</protein>
<sequence>MRLIIYYLLIIQKFFNIENINANLNHNQFNNLENLLQYTDTFFVNLKSTFLLYPENATARHLIDTKVREIQQDVIENKNNFNFNNQQRINRRELNQKNKFKQELNTLNNLEPLQKWTLTNSLDVTYVNRHSIKNELISYVITINYSGLLMQQLNDDGYTPVSSYSMENGKSIIVVENIDNNNNTLLIIEKVDGHIVILNLNYSPMNDKPNIRHMQTMPTSGVNHLAVWYGMNRLLYLGITTSYNDTIYSWSGQKFDLIQQIINFGTNKLFPLYTNENNNAMSFVISGVVSRIFTFETKLNQFIVTQNLGQSHSILNLINIHNIDYYDANFIALVEKMSIIIYKKQNIYVPYQKLDLIVEIEQAHSFMKDNMIFLFLVTKQSSRHHTIISILKYNGWKFENINIKSIDYSIDDITLPFIQSGQWYFAIKVKSDTNIWQILQINNNEKSINLCDKMKMNIPTLTSLITTFNNTPSINLHNRINIILKKLSIINENFFWQVKELKHLIEAKMSVKNITLNNINLTNVQVLSHIFTNDVKTQKNNEIIEKLIDYFSEKNEQRSNFELRKVTITSNINLLCPIPAVNYKIIQVKGLINNIPSLKNLMSDLLRVNDNNGIDDCQIIDGVHVYDNVETIDMNIPSLDIAHNLTHQNIYVNDLPIIIDELEMDSGGLFLPMNHSDAVYELFGTLSVSKAKLMEIIEVNGHINGTGAIVNLSPISHIQKPTILNNNSIHHFKNVKVWNELDAYDIIGFDKQKQSYNWIKFNTIPINSINIPIHVKLQSSKIDWNNVYALESSSSWITIKNPGIFNVTGLKMIPAKNAMLFPMKKIDEIISATSFENSICTFAAYTDDIYSLNITVNRASIKNLNVDNIISDLEINNVINKDLNLSNSFWNIMKNLTIHNNCHEKLKSNFTKWSQPGVLRGPVRVKKLSVSNVNVFRKGFYISLPSKIKKLIIKKNSSITKINGTNITDFMNNVMNISRGINIQQNITFVGDVEVDEIIAIKKLPLNFSIVNKTNFNFGEKTIIGVVESQNIRISSVPSLTLFKNDNNINNKSIDLIINGNIEFISPEPRIHEINNWRVENLLNKIWMKNQAQTILNGKLFKFDRIIINNDEGIIEIRNFLNTLDENKNKNSWNAFCNIILSKSQIQKINHNFTFDSIEVLNNIIGNAETKIISTSSTVNLYNLEHNTFQKCKNNFVIFNGWKLNTIYSSNSFGINGTINNLNLSQDVVRIDVEKNIITAKKIVDDLIANNISEYSKFNELMQNAVMTNPTNIGDKTITIDGKKIFAYLKIMNMIVEGKVSDKKIEECMQLNENNGYFRGKKIIKGSLSARNIIIADGYLINGINFMTILNNQLKKKSKVIQSIINPIAFHHELKIIGNATIAARYYNNIIKTKHARSNNEFFLSLENIKYKFERVFKVVIDEKFNDAILNDIIYWNKLEFINDSNKILNEIQLISNSSEFDTYELFFFENLGKCYVENVLLICNDTEIVLDISSAFNNSKIIESQIVNIGDVLLLVTISSDPGGLIIYSYDPKLKKFNQRIKLDFPNIIQGSVEQALNLLWIALELEDFTIILRFDIWNEFQEFFLPSPLTHSSNNNHQLYKISSSSIEKDDNEILFIRNDGIWRIGGLSGPKQIIKKHNLKIFDKPFLSNNTLYIQLIDEKNNQTNLLKARYIRN</sequence>
<proteinExistence type="predicted"/>
<organism evidence="1 2">
    <name type="scientific">Microctonus aethiopoides</name>
    <dbReference type="NCBI Taxonomy" id="144406"/>
    <lineage>
        <taxon>Eukaryota</taxon>
        <taxon>Metazoa</taxon>
        <taxon>Ecdysozoa</taxon>
        <taxon>Arthropoda</taxon>
        <taxon>Hexapoda</taxon>
        <taxon>Insecta</taxon>
        <taxon>Pterygota</taxon>
        <taxon>Neoptera</taxon>
        <taxon>Endopterygota</taxon>
        <taxon>Hymenoptera</taxon>
        <taxon>Apocrita</taxon>
        <taxon>Ichneumonoidea</taxon>
        <taxon>Braconidae</taxon>
        <taxon>Euphorinae</taxon>
        <taxon>Microctonus</taxon>
    </lineage>
</organism>
<dbReference type="Proteomes" id="UP001168990">
    <property type="component" value="Unassembled WGS sequence"/>
</dbReference>
<evidence type="ECO:0000313" key="1">
    <source>
        <dbReference type="EMBL" id="KAK0159010.1"/>
    </source>
</evidence>
<dbReference type="EMBL" id="JAQQBS010001424">
    <property type="protein sequence ID" value="KAK0159010.1"/>
    <property type="molecule type" value="Genomic_DNA"/>
</dbReference>
<evidence type="ECO:0000313" key="2">
    <source>
        <dbReference type="Proteomes" id="UP001168990"/>
    </source>
</evidence>
<keyword evidence="2" id="KW-1185">Reference proteome</keyword>
<reference evidence="1" key="1">
    <citation type="journal article" date="2023" name="bioRxiv">
        <title>Scaffold-level genome assemblies of two parasitoid biocontrol wasps reveal the parthenogenesis mechanism and an associated novel virus.</title>
        <authorList>
            <person name="Inwood S."/>
            <person name="Skelly J."/>
            <person name="Guhlin J."/>
            <person name="Harrop T."/>
            <person name="Goldson S."/>
            <person name="Dearden P."/>
        </authorList>
    </citation>
    <scope>NUCLEOTIDE SEQUENCE</scope>
    <source>
        <strain evidence="1">Irish</strain>
        <tissue evidence="1">Whole body</tissue>
    </source>
</reference>
<reference evidence="1" key="2">
    <citation type="submission" date="2023-03" db="EMBL/GenBank/DDBJ databases">
        <authorList>
            <person name="Inwood S.N."/>
            <person name="Skelly J.G."/>
            <person name="Guhlin J."/>
            <person name="Harrop T.W.R."/>
            <person name="Goldson S.G."/>
            <person name="Dearden P.K."/>
        </authorList>
    </citation>
    <scope>NUCLEOTIDE SEQUENCE</scope>
    <source>
        <strain evidence="1">Irish</strain>
        <tissue evidence="1">Whole body</tissue>
    </source>
</reference>
<comment type="caution">
    <text evidence="1">The sequence shown here is derived from an EMBL/GenBank/DDBJ whole genome shotgun (WGS) entry which is preliminary data.</text>
</comment>